<protein>
    <recommendedName>
        <fullName evidence="2">CRISPR-associated protein</fullName>
    </recommendedName>
</protein>
<evidence type="ECO:0008006" key="2">
    <source>
        <dbReference type="Google" id="ProtNLM"/>
    </source>
</evidence>
<comment type="caution">
    <text evidence="1">The sequence shown here is derived from an EMBL/GenBank/DDBJ whole genome shotgun (WGS) entry which is preliminary data.</text>
</comment>
<sequence>MAWSLYRWVWQVESPLHIGMAPAGMLNRTRLYVPARTLWGALTAELARSKATSFPDYKGIGERLKKETRFSYLYPAEEVDGEWKAWLPRYREGKGLVWEREDRAKSEKNRAFRMRLLSTRPGTAIAPESNTAHEGTLREFEVVGPYWRDEMGGRPVALVGYVFVQSGTGAAEDKLQLCGSPVPEVLWCGGDTRYGLGKIRWVACRKVTDFFGCPVEYDKADPVVQQSCRILAHVPANSMHMQGEYELLIGWDDDKLQAGPELYWQPGTVSNKPLPWKVLEDGYWEKDQQ</sequence>
<proteinExistence type="predicted"/>
<reference evidence="1" key="1">
    <citation type="journal article" date="2020" name="mSystems">
        <title>Genome- and Community-Level Interaction Insights into Carbon Utilization and Element Cycling Functions of Hydrothermarchaeota in Hydrothermal Sediment.</title>
        <authorList>
            <person name="Zhou Z."/>
            <person name="Liu Y."/>
            <person name="Xu W."/>
            <person name="Pan J."/>
            <person name="Luo Z.H."/>
            <person name="Li M."/>
        </authorList>
    </citation>
    <scope>NUCLEOTIDE SEQUENCE [LARGE SCALE GENOMIC DNA]</scope>
    <source>
        <strain evidence="1">SpSt-143</strain>
    </source>
</reference>
<dbReference type="AlphaFoldDB" id="A0A7V2B1B8"/>
<gene>
    <name evidence="1" type="ORF">ENO59_08285</name>
</gene>
<name>A0A7V2B1B8_RHOMR</name>
<evidence type="ECO:0000313" key="1">
    <source>
        <dbReference type="EMBL" id="HER96497.1"/>
    </source>
</evidence>
<dbReference type="EMBL" id="DSGB01000006">
    <property type="protein sequence ID" value="HER96497.1"/>
    <property type="molecule type" value="Genomic_DNA"/>
</dbReference>
<accession>A0A7V2B1B8</accession>
<organism evidence="1">
    <name type="scientific">Rhodothermus marinus</name>
    <name type="common">Rhodothermus obamensis</name>
    <dbReference type="NCBI Taxonomy" id="29549"/>
    <lineage>
        <taxon>Bacteria</taxon>
        <taxon>Pseudomonadati</taxon>
        <taxon>Rhodothermota</taxon>
        <taxon>Rhodothermia</taxon>
        <taxon>Rhodothermales</taxon>
        <taxon>Rhodothermaceae</taxon>
        <taxon>Rhodothermus</taxon>
    </lineage>
</organism>